<dbReference type="STRING" id="1220188.A0A4S3IZ93"/>
<name>A0A4S3IZ93_9EURO</name>
<comment type="caution">
    <text evidence="2">The sequence shown here is derived from an EMBL/GenBank/DDBJ whole genome shotgun (WGS) entry which is preliminary data.</text>
</comment>
<keyword evidence="3" id="KW-1185">Reference proteome</keyword>
<dbReference type="Proteomes" id="UP000308092">
    <property type="component" value="Unassembled WGS sequence"/>
</dbReference>
<dbReference type="GO" id="GO:0030170">
    <property type="term" value="F:pyridoxal phosphate binding"/>
    <property type="evidence" value="ECO:0007669"/>
    <property type="project" value="InterPro"/>
</dbReference>
<evidence type="ECO:0000256" key="1">
    <source>
        <dbReference type="ARBA" id="ARBA00009533"/>
    </source>
</evidence>
<dbReference type="AlphaFoldDB" id="A0A4S3IZ93"/>
<protein>
    <submittedName>
        <fullName evidence="2">Uncharacterized protein</fullName>
    </submittedName>
</protein>
<dbReference type="PANTHER" id="PTHR43321">
    <property type="entry name" value="GLUTAMATE DECARBOXYLASE"/>
    <property type="match status" value="1"/>
</dbReference>
<dbReference type="GO" id="GO:0006538">
    <property type="term" value="P:L-glutamate catabolic process"/>
    <property type="evidence" value="ECO:0007669"/>
    <property type="project" value="TreeGrafter"/>
</dbReference>
<proteinExistence type="inferred from homology"/>
<sequence length="67" mass="7043">MQSNTVTVLASGKALLAALAIKPAGSTLQAEGKSTDRANIVMSSAVQVCFEKAASYFELEEKFTNCT</sequence>
<dbReference type="PANTHER" id="PTHR43321:SF6">
    <property type="entry name" value="GLUTAMATE DECARBOXYLASE"/>
    <property type="match status" value="1"/>
</dbReference>
<accession>A0A4S3IZ93</accession>
<dbReference type="GO" id="GO:0005829">
    <property type="term" value="C:cytosol"/>
    <property type="evidence" value="ECO:0007669"/>
    <property type="project" value="TreeGrafter"/>
</dbReference>
<reference evidence="2 3" key="1">
    <citation type="submission" date="2019-03" db="EMBL/GenBank/DDBJ databases">
        <title>The genome sequence of a newly discovered highly antifungal drug resistant Aspergillus species, Aspergillus tanneri NIH 1004.</title>
        <authorList>
            <person name="Mounaud S."/>
            <person name="Singh I."/>
            <person name="Joardar V."/>
            <person name="Pakala S."/>
            <person name="Pakala S."/>
            <person name="Venepally P."/>
            <person name="Hoover J."/>
            <person name="Nierman W."/>
            <person name="Chung J."/>
            <person name="Losada L."/>
        </authorList>
    </citation>
    <scope>NUCLEOTIDE SEQUENCE [LARGE SCALE GENOMIC DNA]</scope>
    <source>
        <strain evidence="2 3">NIH1004</strain>
    </source>
</reference>
<comment type="similarity">
    <text evidence="1">Belongs to the group II decarboxylase family.</text>
</comment>
<dbReference type="InterPro" id="IPR010107">
    <property type="entry name" value="Glutamate_decarboxylase"/>
</dbReference>
<evidence type="ECO:0000313" key="2">
    <source>
        <dbReference type="EMBL" id="THC87746.1"/>
    </source>
</evidence>
<gene>
    <name evidence="2" type="ORF">EYZ11_012808</name>
</gene>
<dbReference type="Gene3D" id="3.40.640.10">
    <property type="entry name" value="Type I PLP-dependent aspartate aminotransferase-like (Major domain)"/>
    <property type="match status" value="1"/>
</dbReference>
<evidence type="ECO:0000313" key="3">
    <source>
        <dbReference type="Proteomes" id="UP000308092"/>
    </source>
</evidence>
<dbReference type="EMBL" id="SOSA01001058">
    <property type="protein sequence ID" value="THC87746.1"/>
    <property type="molecule type" value="Genomic_DNA"/>
</dbReference>
<dbReference type="InterPro" id="IPR015421">
    <property type="entry name" value="PyrdxlP-dep_Trfase_major"/>
</dbReference>
<dbReference type="VEuPathDB" id="FungiDB:EYZ11_012808"/>
<dbReference type="GO" id="GO:0004351">
    <property type="term" value="F:glutamate decarboxylase activity"/>
    <property type="evidence" value="ECO:0007669"/>
    <property type="project" value="InterPro"/>
</dbReference>
<organism evidence="2 3">
    <name type="scientific">Aspergillus tanneri</name>
    <dbReference type="NCBI Taxonomy" id="1220188"/>
    <lineage>
        <taxon>Eukaryota</taxon>
        <taxon>Fungi</taxon>
        <taxon>Dikarya</taxon>
        <taxon>Ascomycota</taxon>
        <taxon>Pezizomycotina</taxon>
        <taxon>Eurotiomycetes</taxon>
        <taxon>Eurotiomycetidae</taxon>
        <taxon>Eurotiales</taxon>
        <taxon>Aspergillaceae</taxon>
        <taxon>Aspergillus</taxon>
        <taxon>Aspergillus subgen. Circumdati</taxon>
    </lineage>
</organism>